<dbReference type="AlphaFoldDB" id="A0A937KH08"/>
<dbReference type="InterPro" id="IPR045079">
    <property type="entry name" value="Oxoprolinase-like"/>
</dbReference>
<dbReference type="PANTHER" id="PTHR11365:SF23">
    <property type="entry name" value="HYPOTHETICAL 5-OXOPROLINASE (EUROFUNG)-RELATED"/>
    <property type="match status" value="1"/>
</dbReference>
<dbReference type="RefSeq" id="WP_202859264.1">
    <property type="nucleotide sequence ID" value="NZ_JAEUGD010000067.1"/>
</dbReference>
<dbReference type="Pfam" id="PF19278">
    <property type="entry name" value="Hydant_A_C"/>
    <property type="match status" value="1"/>
</dbReference>
<dbReference type="PANTHER" id="PTHR11365">
    <property type="entry name" value="5-OXOPROLINASE RELATED"/>
    <property type="match status" value="1"/>
</dbReference>
<feature type="domain" description="Hydantoinase B/oxoprolinase" evidence="3">
    <location>
        <begin position="744"/>
        <end position="1247"/>
    </location>
</feature>
<evidence type="ECO:0000313" key="6">
    <source>
        <dbReference type="EMBL" id="MBL6449718.1"/>
    </source>
</evidence>
<comment type="similarity">
    <text evidence="1">Belongs to the oxoprolinase family.</text>
</comment>
<dbReference type="GO" id="GO:0005829">
    <property type="term" value="C:cytosol"/>
    <property type="evidence" value="ECO:0007669"/>
    <property type="project" value="TreeGrafter"/>
</dbReference>
<accession>A0A937KH08</accession>
<dbReference type="GO" id="GO:0017168">
    <property type="term" value="F:5-oxoprolinase (ATP-hydrolyzing) activity"/>
    <property type="evidence" value="ECO:0007669"/>
    <property type="project" value="TreeGrafter"/>
</dbReference>
<dbReference type="EMBL" id="JAEUGD010000067">
    <property type="protein sequence ID" value="MBL6449718.1"/>
    <property type="molecule type" value="Genomic_DNA"/>
</dbReference>
<proteinExistence type="inferred from homology"/>
<dbReference type="Pfam" id="PF01968">
    <property type="entry name" value="Hydantoinase_A"/>
    <property type="match status" value="1"/>
</dbReference>
<comment type="caution">
    <text evidence="6">The sequence shown here is derived from an EMBL/GenBank/DDBJ whole genome shotgun (WGS) entry which is preliminary data.</text>
</comment>
<organism evidence="6 7">
    <name type="scientific">Fulvivirga marina</name>
    <dbReference type="NCBI Taxonomy" id="2494733"/>
    <lineage>
        <taxon>Bacteria</taxon>
        <taxon>Pseudomonadati</taxon>
        <taxon>Bacteroidota</taxon>
        <taxon>Cytophagia</taxon>
        <taxon>Cytophagales</taxon>
        <taxon>Fulvivirgaceae</taxon>
        <taxon>Fulvivirga</taxon>
    </lineage>
</organism>
<dbReference type="GO" id="GO:0006749">
    <property type="term" value="P:glutathione metabolic process"/>
    <property type="evidence" value="ECO:0007669"/>
    <property type="project" value="TreeGrafter"/>
</dbReference>
<name>A0A937KH08_9BACT</name>
<dbReference type="InterPro" id="IPR008040">
    <property type="entry name" value="Hydant_A_N"/>
</dbReference>
<evidence type="ECO:0000259" key="5">
    <source>
        <dbReference type="Pfam" id="PF19278"/>
    </source>
</evidence>
<gene>
    <name evidence="6" type="ORF">JMN32_25635</name>
</gene>
<evidence type="ECO:0000259" key="3">
    <source>
        <dbReference type="Pfam" id="PF02538"/>
    </source>
</evidence>
<keyword evidence="7" id="KW-1185">Reference proteome</keyword>
<evidence type="ECO:0000259" key="4">
    <source>
        <dbReference type="Pfam" id="PF05378"/>
    </source>
</evidence>
<feature type="domain" description="Acetophenone carboxylase-like C-terminal" evidence="5">
    <location>
        <begin position="556"/>
        <end position="720"/>
    </location>
</feature>
<sequence>MWQISIDTGGTFTDCLGLSPNGHLKRLKILSSSNLRGLIIKQLDDRTFKGLFNWHIQDDIFKDFEFEVLGSGEKSLVKHVDLNESIIRLQSPIKIDKTTEFQISSNEEVPVLAARVLTSTPLNTPLPALVMRLGSTRGTNALLERKGADVLFITTQGFKDLIRIGNQQRPELFALNIIKPDPLYKNVIEVNERIDRDGNIIQEIDHDSFKSILTSAQKNVSVAIAFMNSYKNPTHEKELESFLLNNGFEYVSRSSSLSSNIKILPRAETAIANAYLLPIIDSYIRGIEKYILTGRLHVMTSAGAVVNSKLFTPKDSLLSGPAGGIVGAKTVAEKSGFDKILTFDMGGTSTDVAVYNAGYDYQYETKVGDAHILSPCLSIETIAAGGGSICSYTQGVLTVGPESAGAMPGPACYGAGGPLTITDLNLLCGRLEEKNFSIPLNKQRAEDALKDIMDALRLSGSRPDKSELLNSFLAIANEKMAEAIKKVSVRKGYEPKNYTLVTYGGAGGQHSCAIAELLDIPSILIPYDAGLLSAYGISEADIEAFAEKQLLMNLNTALNHMSEWWAELQERAYSRLQKQGIAKESIHIKKKLAYLRYRGQENTVEIEVCEDGDYYQDFKHAYEKIYGHWLEGQSIEVESIKLIASSKKTTDITADVSDSEYTPKAIGTQQCLTNNGWKEADVYIWEELKPGARIHGPAIIVSQNCTVFVEMNWQFFLDRNNHAIMNKASGTSDQNKISTPEAASIELFKNRFIGIVEEMGALLERTSFSVNVKERLDFSCALLDAAGELIVNAPHIPVHLGSMGICVRKVREQLPIEEGDVIITNHPAYGGSHLPDITLISGAFENGALVGYVANRAHHAEIGGKTPGSMPIDATQLDQEGVIIEPRYLAQNGVYYWDEIKDMLNNAAYPSRAVDENIADLKGGVAALQAGINGLKNLCTVYSIQEVKQHMYMLKDYVSSKLLQKVVPLYGQTFTATELLDDGSKLQVSIDINKDKITFDFAGTGEVHHKNLNATEAIVTSVVLYVLRLLMDEDLPLNEGLLQNVKIKIPYSILNPDFEHLNPPPAVVGGNTEISQRLTDTLLKALNLSACSQGTMNNLLFGDDTFGYYETICGGTGAGKGFNGQDAVHQHMTNTRITDPEIMEWRYPVRLNKFEIRKDSGGNGKWHGGDGIIREITFLKPLEMTILSQHRIQKPYGLEGGEKGECGEQFIMTKSGTKQVLKGIDSRKLNAGDKLIVKTPGGGGYGKV</sequence>
<dbReference type="InterPro" id="IPR003692">
    <property type="entry name" value="Hydantoinase_B"/>
</dbReference>
<dbReference type="Pfam" id="PF05378">
    <property type="entry name" value="Hydant_A_N"/>
    <property type="match status" value="1"/>
</dbReference>
<reference evidence="6" key="1">
    <citation type="submission" date="2021-01" db="EMBL/GenBank/DDBJ databases">
        <title>Fulvivirga kasyanovii gen. nov., sp nov., a novel member of the phylum Bacteroidetes isolated from seawater in a mussel farm.</title>
        <authorList>
            <person name="Zhao L.-H."/>
            <person name="Wang Z.-J."/>
        </authorList>
    </citation>
    <scope>NUCLEOTIDE SEQUENCE</scope>
    <source>
        <strain evidence="6">29W222</strain>
    </source>
</reference>
<dbReference type="InterPro" id="IPR049517">
    <property type="entry name" value="ACX-like_C"/>
</dbReference>
<evidence type="ECO:0000259" key="2">
    <source>
        <dbReference type="Pfam" id="PF01968"/>
    </source>
</evidence>
<evidence type="ECO:0000313" key="7">
    <source>
        <dbReference type="Proteomes" id="UP000614216"/>
    </source>
</evidence>
<protein>
    <submittedName>
        <fullName evidence="6">Hydantoinase B/oxoprolinase family protein</fullName>
    </submittedName>
</protein>
<feature type="domain" description="Hydantoinase/oxoprolinase N-terminal" evidence="4">
    <location>
        <begin position="130"/>
        <end position="243"/>
    </location>
</feature>
<feature type="domain" description="Hydantoinase A/oxoprolinase" evidence="2">
    <location>
        <begin position="266"/>
        <end position="543"/>
    </location>
</feature>
<dbReference type="InterPro" id="IPR002821">
    <property type="entry name" value="Hydantoinase_A"/>
</dbReference>
<dbReference type="Proteomes" id="UP000614216">
    <property type="component" value="Unassembled WGS sequence"/>
</dbReference>
<evidence type="ECO:0000256" key="1">
    <source>
        <dbReference type="ARBA" id="ARBA00010403"/>
    </source>
</evidence>
<dbReference type="Pfam" id="PF02538">
    <property type="entry name" value="Hydantoinase_B"/>
    <property type="match status" value="1"/>
</dbReference>